<accession>A0A2P4SIG4</accession>
<name>A0A2P4SIG4_BAMTH</name>
<reference evidence="2 3" key="1">
    <citation type="submission" date="2018-01" db="EMBL/GenBank/DDBJ databases">
        <title>Comparison of the Chinese Bamboo Partridge and Red Junglefowl genome sequences highlights the importance of demography in genome evolution.</title>
        <authorList>
            <person name="Tiley G.P."/>
            <person name="Kimball R.T."/>
            <person name="Braun E.L."/>
            <person name="Burleigh J.G."/>
        </authorList>
    </citation>
    <scope>NUCLEOTIDE SEQUENCE [LARGE SCALE GENOMIC DNA]</scope>
    <source>
        <strain evidence="2">RTK389</strain>
        <tissue evidence="2">Blood</tissue>
    </source>
</reference>
<proteinExistence type="predicted"/>
<gene>
    <name evidence="2" type="ORF">CIB84_012355</name>
</gene>
<feature type="region of interest" description="Disordered" evidence="1">
    <location>
        <begin position="36"/>
        <end position="57"/>
    </location>
</feature>
<feature type="region of interest" description="Disordered" evidence="1">
    <location>
        <begin position="69"/>
        <end position="119"/>
    </location>
</feature>
<evidence type="ECO:0000256" key="1">
    <source>
        <dbReference type="SAM" id="MobiDB-lite"/>
    </source>
</evidence>
<dbReference type="OrthoDB" id="10255048at2759"/>
<dbReference type="AlphaFoldDB" id="A0A2P4SIG4"/>
<comment type="caution">
    <text evidence="2">The sequence shown here is derived from an EMBL/GenBank/DDBJ whole genome shotgun (WGS) entry which is preliminary data.</text>
</comment>
<dbReference type="Proteomes" id="UP000237246">
    <property type="component" value="Unassembled WGS sequence"/>
</dbReference>
<dbReference type="EMBL" id="PPHD01045346">
    <property type="protein sequence ID" value="POI23897.1"/>
    <property type="molecule type" value="Genomic_DNA"/>
</dbReference>
<evidence type="ECO:0000313" key="3">
    <source>
        <dbReference type="Proteomes" id="UP000237246"/>
    </source>
</evidence>
<keyword evidence="3" id="KW-1185">Reference proteome</keyword>
<sequence length="119" mass="12053">MPNSKGFSQPSDSNAAIFQTSKAAFFHVFSLRSPPGPGDDIQLASALGPPEQPRAVSTAYGNVEPTDAAELTSASTSNPDSCEEAAGLVSGDVPVAAAPGGGVELPPQEAESVAEEIKR</sequence>
<evidence type="ECO:0000313" key="2">
    <source>
        <dbReference type="EMBL" id="POI23897.1"/>
    </source>
</evidence>
<protein>
    <submittedName>
        <fullName evidence="2">Uncharacterized protein</fullName>
    </submittedName>
</protein>
<organism evidence="2 3">
    <name type="scientific">Bambusicola thoracicus</name>
    <name type="common">Chinese bamboo-partridge</name>
    <name type="synonym">Perdix thoracica</name>
    <dbReference type="NCBI Taxonomy" id="9083"/>
    <lineage>
        <taxon>Eukaryota</taxon>
        <taxon>Metazoa</taxon>
        <taxon>Chordata</taxon>
        <taxon>Craniata</taxon>
        <taxon>Vertebrata</taxon>
        <taxon>Euteleostomi</taxon>
        <taxon>Archelosauria</taxon>
        <taxon>Archosauria</taxon>
        <taxon>Dinosauria</taxon>
        <taxon>Saurischia</taxon>
        <taxon>Theropoda</taxon>
        <taxon>Coelurosauria</taxon>
        <taxon>Aves</taxon>
        <taxon>Neognathae</taxon>
        <taxon>Galloanserae</taxon>
        <taxon>Galliformes</taxon>
        <taxon>Phasianidae</taxon>
        <taxon>Perdicinae</taxon>
        <taxon>Bambusicola</taxon>
    </lineage>
</organism>